<dbReference type="EMBL" id="PFAR01000032">
    <property type="protein sequence ID" value="PIR93092.1"/>
    <property type="molecule type" value="Genomic_DNA"/>
</dbReference>
<dbReference type="PANTHER" id="PTHR33375">
    <property type="entry name" value="CHROMOSOME-PARTITIONING PROTEIN PARB-RELATED"/>
    <property type="match status" value="1"/>
</dbReference>
<dbReference type="GO" id="GO:0003677">
    <property type="term" value="F:DNA binding"/>
    <property type="evidence" value="ECO:0007669"/>
    <property type="project" value="UniProtKB-KW"/>
</dbReference>
<evidence type="ECO:0000313" key="6">
    <source>
        <dbReference type="EMBL" id="PIR93092.1"/>
    </source>
</evidence>
<dbReference type="Gene3D" id="1.10.10.2830">
    <property type="match status" value="1"/>
</dbReference>
<sequence length="307" mass="34567">MVNIKQSSSLGRGLSSLIPQKNDSKPEPEGNGAVQAVEAGEQPAELREGDQLIKISVNSIKANPMQPRSKFSSESLDELAESIKQHGILQPLVVTSKGGGQYELILGERRLRAAKRAMLKEVPVIVRSADLQEKLELALVENIVREDLNPIELAEAYQRYMNEFELTHEEASFRLSKSRSAITNTLRLLQLPDEIKEALIDGRLSETHAKVIVGLPTAEQQIELFKKVVQRGLSVARTRLETQKMGGTKEARLKIDPKDEEMTKRLRQYLGTRVKIERAGYKGKIIIEFFNYDELEEIVEKILNNEV</sequence>
<dbReference type="InterPro" id="IPR041468">
    <property type="entry name" value="HTH_ParB/Spo0J"/>
</dbReference>
<organism evidence="6 7">
    <name type="scientific">Candidatus Falkowbacteria bacterium CG10_big_fil_rev_8_21_14_0_10_43_10</name>
    <dbReference type="NCBI Taxonomy" id="1974567"/>
    <lineage>
        <taxon>Bacteria</taxon>
        <taxon>Candidatus Falkowiibacteriota</taxon>
    </lineage>
</organism>
<dbReference type="Pfam" id="PF17762">
    <property type="entry name" value="HTH_ParB"/>
    <property type="match status" value="1"/>
</dbReference>
<dbReference type="NCBIfam" id="TIGR00180">
    <property type="entry name" value="parB_part"/>
    <property type="match status" value="1"/>
</dbReference>
<keyword evidence="2" id="KW-0159">Chromosome partition</keyword>
<comment type="similarity">
    <text evidence="1">Belongs to the ParB family.</text>
</comment>
<dbReference type="FunFam" id="1.10.10.2830:FF:000001">
    <property type="entry name" value="Chromosome partitioning protein ParB"/>
    <property type="match status" value="1"/>
</dbReference>
<dbReference type="Pfam" id="PF02195">
    <property type="entry name" value="ParB_N"/>
    <property type="match status" value="1"/>
</dbReference>
<evidence type="ECO:0000259" key="5">
    <source>
        <dbReference type="SMART" id="SM00470"/>
    </source>
</evidence>
<dbReference type="InterPro" id="IPR003115">
    <property type="entry name" value="ParB_N"/>
</dbReference>
<feature type="region of interest" description="Disordered" evidence="4">
    <location>
        <begin position="1"/>
        <end position="48"/>
    </location>
</feature>
<evidence type="ECO:0000313" key="7">
    <source>
        <dbReference type="Proteomes" id="UP000228626"/>
    </source>
</evidence>
<evidence type="ECO:0000256" key="2">
    <source>
        <dbReference type="ARBA" id="ARBA00022829"/>
    </source>
</evidence>
<dbReference type="Gene3D" id="3.90.1530.30">
    <property type="match status" value="1"/>
</dbReference>
<comment type="caution">
    <text evidence="6">The sequence shown here is derived from an EMBL/GenBank/DDBJ whole genome shotgun (WGS) entry which is preliminary data.</text>
</comment>
<dbReference type="InterPro" id="IPR057240">
    <property type="entry name" value="ParB_dimer_C"/>
</dbReference>
<dbReference type="InterPro" id="IPR004437">
    <property type="entry name" value="ParB/RepB/Spo0J"/>
</dbReference>
<dbReference type="Pfam" id="PF23552">
    <property type="entry name" value="ParB_C"/>
    <property type="match status" value="1"/>
</dbReference>
<accession>A0A2H0V201</accession>
<reference evidence="7" key="1">
    <citation type="submission" date="2017-09" db="EMBL/GenBank/DDBJ databases">
        <title>Depth-based differentiation of microbial function through sediment-hosted aquifers and enrichment of novel symbionts in the deep terrestrial subsurface.</title>
        <authorList>
            <person name="Probst A.J."/>
            <person name="Ladd B."/>
            <person name="Jarett J.K."/>
            <person name="Geller-Mcgrath D.E."/>
            <person name="Sieber C.M.K."/>
            <person name="Emerson J.B."/>
            <person name="Anantharaman K."/>
            <person name="Thomas B.C."/>
            <person name="Malmstrom R."/>
            <person name="Stieglmeier M."/>
            <person name="Klingl A."/>
            <person name="Woyke T."/>
            <person name="Ryan C.M."/>
            <person name="Banfield J.F."/>
        </authorList>
    </citation>
    <scope>NUCLEOTIDE SEQUENCE [LARGE SCALE GENOMIC DNA]</scope>
</reference>
<evidence type="ECO:0000256" key="3">
    <source>
        <dbReference type="ARBA" id="ARBA00023125"/>
    </source>
</evidence>
<name>A0A2H0V201_9BACT</name>
<dbReference type="SMART" id="SM00470">
    <property type="entry name" value="ParB"/>
    <property type="match status" value="1"/>
</dbReference>
<feature type="compositionally biased region" description="Low complexity" evidence="4">
    <location>
        <begin position="7"/>
        <end position="17"/>
    </location>
</feature>
<dbReference type="SUPFAM" id="SSF109709">
    <property type="entry name" value="KorB DNA-binding domain-like"/>
    <property type="match status" value="1"/>
</dbReference>
<dbReference type="AlphaFoldDB" id="A0A2H0V201"/>
<evidence type="ECO:0000256" key="1">
    <source>
        <dbReference type="ARBA" id="ARBA00006295"/>
    </source>
</evidence>
<gene>
    <name evidence="6" type="ORF">COT99_02620</name>
</gene>
<dbReference type="SUPFAM" id="SSF110849">
    <property type="entry name" value="ParB/Sulfiredoxin"/>
    <property type="match status" value="1"/>
</dbReference>
<dbReference type="GO" id="GO:0007059">
    <property type="term" value="P:chromosome segregation"/>
    <property type="evidence" value="ECO:0007669"/>
    <property type="project" value="UniProtKB-KW"/>
</dbReference>
<dbReference type="Proteomes" id="UP000228626">
    <property type="component" value="Unassembled WGS sequence"/>
</dbReference>
<dbReference type="CDD" id="cd16393">
    <property type="entry name" value="SPO0J_N"/>
    <property type="match status" value="1"/>
</dbReference>
<dbReference type="FunFam" id="3.90.1530.30:FF:000001">
    <property type="entry name" value="Chromosome partitioning protein ParB"/>
    <property type="match status" value="1"/>
</dbReference>
<evidence type="ECO:0000256" key="4">
    <source>
        <dbReference type="SAM" id="MobiDB-lite"/>
    </source>
</evidence>
<feature type="domain" description="ParB-like N-terminal" evidence="5">
    <location>
        <begin position="53"/>
        <end position="143"/>
    </location>
</feature>
<dbReference type="PANTHER" id="PTHR33375:SF1">
    <property type="entry name" value="CHROMOSOME-PARTITIONING PROTEIN PARB-RELATED"/>
    <property type="match status" value="1"/>
</dbReference>
<dbReference type="GO" id="GO:0005694">
    <property type="term" value="C:chromosome"/>
    <property type="evidence" value="ECO:0007669"/>
    <property type="project" value="TreeGrafter"/>
</dbReference>
<protein>
    <recommendedName>
        <fullName evidence="5">ParB-like N-terminal domain-containing protein</fullName>
    </recommendedName>
</protein>
<dbReference type="InterPro" id="IPR050336">
    <property type="entry name" value="Chromosome_partition/occlusion"/>
</dbReference>
<keyword evidence="3" id="KW-0238">DNA-binding</keyword>
<proteinExistence type="inferred from homology"/>
<dbReference type="InterPro" id="IPR036086">
    <property type="entry name" value="ParB/Sulfiredoxin_sf"/>
</dbReference>